<comment type="caution">
    <text evidence="2">The sequence shown here is derived from an EMBL/GenBank/DDBJ whole genome shotgun (WGS) entry which is preliminary data.</text>
</comment>
<evidence type="ECO:0000259" key="1">
    <source>
        <dbReference type="Pfam" id="PF13460"/>
    </source>
</evidence>
<gene>
    <name evidence="2" type="ORF">N7509_000959</name>
</gene>
<organism evidence="2 3">
    <name type="scientific">Penicillium cosmopolitanum</name>
    <dbReference type="NCBI Taxonomy" id="1131564"/>
    <lineage>
        <taxon>Eukaryota</taxon>
        <taxon>Fungi</taxon>
        <taxon>Dikarya</taxon>
        <taxon>Ascomycota</taxon>
        <taxon>Pezizomycotina</taxon>
        <taxon>Eurotiomycetes</taxon>
        <taxon>Eurotiomycetidae</taxon>
        <taxon>Eurotiales</taxon>
        <taxon>Aspergillaceae</taxon>
        <taxon>Penicillium</taxon>
    </lineage>
</organism>
<dbReference type="EMBL" id="JAPZBU010000003">
    <property type="protein sequence ID" value="KAJ5414332.1"/>
    <property type="molecule type" value="Genomic_DNA"/>
</dbReference>
<accession>A0A9X0BEK5</accession>
<feature type="domain" description="NAD(P)-binding" evidence="1">
    <location>
        <begin position="8"/>
        <end position="175"/>
    </location>
</feature>
<dbReference type="SUPFAM" id="SSF51735">
    <property type="entry name" value="NAD(P)-binding Rossmann-fold domains"/>
    <property type="match status" value="1"/>
</dbReference>
<dbReference type="InterPro" id="IPR016040">
    <property type="entry name" value="NAD(P)-bd_dom"/>
</dbReference>
<evidence type="ECO:0000313" key="2">
    <source>
        <dbReference type="EMBL" id="KAJ5414332.1"/>
    </source>
</evidence>
<dbReference type="AlphaFoldDB" id="A0A9X0BEK5"/>
<dbReference type="RefSeq" id="XP_056494178.1">
    <property type="nucleotide sequence ID" value="XM_056625596.1"/>
</dbReference>
<reference evidence="2" key="1">
    <citation type="submission" date="2022-12" db="EMBL/GenBank/DDBJ databases">
        <authorList>
            <person name="Petersen C."/>
        </authorList>
    </citation>
    <scope>NUCLEOTIDE SEQUENCE</scope>
    <source>
        <strain evidence="2">IBT 29677</strain>
    </source>
</reference>
<keyword evidence="3" id="KW-1185">Reference proteome</keyword>
<evidence type="ECO:0000313" key="3">
    <source>
        <dbReference type="Proteomes" id="UP001147747"/>
    </source>
</evidence>
<dbReference type="OrthoDB" id="10254221at2759"/>
<name>A0A9X0BEK5_9EURO</name>
<proteinExistence type="predicted"/>
<dbReference type="GeneID" id="81364576"/>
<dbReference type="Gene3D" id="3.40.50.720">
    <property type="entry name" value="NAD(P)-binding Rossmann-like Domain"/>
    <property type="match status" value="1"/>
</dbReference>
<sequence length="187" mass="20429">MHFLVLGATGHTLTLFVRSRSKVPTKVADNKKVAIIEGTLEDEDTLDEVSRCGADTFVSFAGPPVGNQGTHYRLKTLTIAGSLKALTNGYRALIPKLVSQGIKRVLVLCTPSYKGTSDVASFKWRLGEWTMKAIPSTRGQYGEMIHVGAYITTLPAEDGIKWTLFRVGGLTNGEDAPSERNFLGQWK</sequence>
<protein>
    <recommendedName>
        <fullName evidence="1">NAD(P)-binding domain-containing protein</fullName>
    </recommendedName>
</protein>
<dbReference type="Proteomes" id="UP001147747">
    <property type="component" value="Unassembled WGS sequence"/>
</dbReference>
<dbReference type="Pfam" id="PF13460">
    <property type="entry name" value="NAD_binding_10"/>
    <property type="match status" value="1"/>
</dbReference>
<reference evidence="2" key="2">
    <citation type="journal article" date="2023" name="IMA Fungus">
        <title>Comparative genomic study of the Penicillium genus elucidates a diverse pangenome and 15 lateral gene transfer events.</title>
        <authorList>
            <person name="Petersen C."/>
            <person name="Sorensen T."/>
            <person name="Nielsen M.R."/>
            <person name="Sondergaard T.E."/>
            <person name="Sorensen J.L."/>
            <person name="Fitzpatrick D.A."/>
            <person name="Frisvad J.C."/>
            <person name="Nielsen K.L."/>
        </authorList>
    </citation>
    <scope>NUCLEOTIDE SEQUENCE</scope>
    <source>
        <strain evidence="2">IBT 29677</strain>
    </source>
</reference>
<dbReference type="InterPro" id="IPR036291">
    <property type="entry name" value="NAD(P)-bd_dom_sf"/>
</dbReference>